<evidence type="ECO:0000313" key="7">
    <source>
        <dbReference type="Proteomes" id="UP000053411"/>
    </source>
</evidence>
<organism evidence="6 7">
    <name type="scientific">Fonsecaea multimorphosa CBS 102226</name>
    <dbReference type="NCBI Taxonomy" id="1442371"/>
    <lineage>
        <taxon>Eukaryota</taxon>
        <taxon>Fungi</taxon>
        <taxon>Dikarya</taxon>
        <taxon>Ascomycota</taxon>
        <taxon>Pezizomycotina</taxon>
        <taxon>Eurotiomycetes</taxon>
        <taxon>Chaetothyriomycetidae</taxon>
        <taxon>Chaetothyriales</taxon>
        <taxon>Herpotrichiellaceae</taxon>
        <taxon>Fonsecaea</taxon>
    </lineage>
</organism>
<dbReference type="AlphaFoldDB" id="A0A0D2HEF0"/>
<dbReference type="PANTHER" id="PTHR31001">
    <property type="entry name" value="UNCHARACTERIZED TRANSCRIPTIONAL REGULATORY PROTEIN"/>
    <property type="match status" value="1"/>
</dbReference>
<name>A0A0D2HEF0_9EURO</name>
<evidence type="ECO:0000259" key="5">
    <source>
        <dbReference type="SMART" id="SM00906"/>
    </source>
</evidence>
<dbReference type="GeneID" id="27709697"/>
<dbReference type="VEuPathDB" id="FungiDB:Z520_03951"/>
<dbReference type="STRING" id="1442371.A0A0D2HEF0"/>
<feature type="region of interest" description="Disordered" evidence="4">
    <location>
        <begin position="98"/>
        <end position="120"/>
    </location>
</feature>
<gene>
    <name evidence="6" type="ORF">Z520_03951</name>
</gene>
<comment type="subcellular location">
    <subcellularLocation>
        <location evidence="1">Nucleus</location>
    </subcellularLocation>
</comment>
<dbReference type="OrthoDB" id="4341952at2759"/>
<keyword evidence="2" id="KW-0479">Metal-binding</keyword>
<dbReference type="PANTHER" id="PTHR31001:SF50">
    <property type="entry name" value="ZN(II)2CYS6 TRANSCRIPTION FACTOR (EUROFUNG)"/>
    <property type="match status" value="1"/>
</dbReference>
<dbReference type="InterPro" id="IPR007219">
    <property type="entry name" value="XnlR_reg_dom"/>
</dbReference>
<protein>
    <recommendedName>
        <fullName evidence="5">Xylanolytic transcriptional activator regulatory domain-containing protein</fullName>
    </recommendedName>
</protein>
<dbReference type="EMBL" id="KN848067">
    <property type="protein sequence ID" value="KIY00266.1"/>
    <property type="molecule type" value="Genomic_DNA"/>
</dbReference>
<dbReference type="Pfam" id="PF04082">
    <property type="entry name" value="Fungal_trans"/>
    <property type="match status" value="1"/>
</dbReference>
<accession>A0A0D2HEF0</accession>
<keyword evidence="7" id="KW-1185">Reference proteome</keyword>
<dbReference type="CDD" id="cd12148">
    <property type="entry name" value="fungal_TF_MHR"/>
    <property type="match status" value="1"/>
</dbReference>
<dbReference type="RefSeq" id="XP_016634388.1">
    <property type="nucleotide sequence ID" value="XM_016774461.1"/>
</dbReference>
<sequence length="680" mass="78039">MSRRQQQHQKTQIESQEAFKARIANLETLVDDLRSHIKENPRKSRLPSEEGDVEMAEVVHSDLGKLIGKEGQSRYMENSFWDILSEKVDDIRYLLGSHSDEEDEDENEADSKTPPVSDTLSSERAHHGFIFAFNSLVGGLSAFHPSIYHKSLLWNVFINNVDPLVRLLHKPGMQREMMRVTDNHTSEPTKPFEALLFAVYLASVTSMSAEDCRILFQEERLALLDRYRFAVQQALARANFLSSRTIVTLQSLLIYLACDRGSEDSSLVWVMTGTAIRLAQSLGLHRDGTLFNLSPFETEMRRRLWWQLCLLDVRTAENNGSNQDISQRNFDARLPLNIDDSALDPSMTETPVPKSSFTETTLSLIRYEIITVLRRLRSQSYAPGNIKYTPTLQEIDTATERCRKNIKDNYLKYCDPKVPFHSFMEIVSRMMIARMWINVHHLFRLRVVTGTISEDIKERIFSTSLEIVEAWLSLNTENNLRQWRWAFQNYVPWQALAFILSELCTRTRGIVIDRAWIIARKAFDEWTNIITDDPHNMLWLRIKKLLVMAQKAQKARDSILTETSPSSRVAAATTSEYHLRLPNAWDPLDKLQSGPESVSFFRDHQTAQLGVAALTGPSDVSQIMGRQEYQWTPEEAAVIGDIDEGLSGNPFGLVYWDAATDNSDTMVNRPGLFDEPNIWW</sequence>
<dbReference type="GO" id="GO:0006351">
    <property type="term" value="P:DNA-templated transcription"/>
    <property type="evidence" value="ECO:0007669"/>
    <property type="project" value="InterPro"/>
</dbReference>
<evidence type="ECO:0000256" key="1">
    <source>
        <dbReference type="ARBA" id="ARBA00004123"/>
    </source>
</evidence>
<reference evidence="6 7" key="1">
    <citation type="submission" date="2015-01" db="EMBL/GenBank/DDBJ databases">
        <title>The Genome Sequence of Fonsecaea multimorphosa CBS 102226.</title>
        <authorList>
            <consortium name="The Broad Institute Genomics Platform"/>
            <person name="Cuomo C."/>
            <person name="de Hoog S."/>
            <person name="Gorbushina A."/>
            <person name="Stielow B."/>
            <person name="Teixiera M."/>
            <person name="Abouelleil A."/>
            <person name="Chapman S.B."/>
            <person name="Priest M."/>
            <person name="Young S.K."/>
            <person name="Wortman J."/>
            <person name="Nusbaum C."/>
            <person name="Birren B."/>
        </authorList>
    </citation>
    <scope>NUCLEOTIDE SEQUENCE [LARGE SCALE GENOMIC DNA]</scope>
    <source>
        <strain evidence="6 7">CBS 102226</strain>
    </source>
</reference>
<evidence type="ECO:0000256" key="4">
    <source>
        <dbReference type="SAM" id="MobiDB-lite"/>
    </source>
</evidence>
<evidence type="ECO:0000256" key="3">
    <source>
        <dbReference type="ARBA" id="ARBA00023242"/>
    </source>
</evidence>
<evidence type="ECO:0000256" key="2">
    <source>
        <dbReference type="ARBA" id="ARBA00022723"/>
    </source>
</evidence>
<proteinExistence type="predicted"/>
<feature type="domain" description="Xylanolytic transcriptional activator regulatory" evidence="5">
    <location>
        <begin position="268"/>
        <end position="341"/>
    </location>
</feature>
<dbReference type="GO" id="GO:0005634">
    <property type="term" value="C:nucleus"/>
    <property type="evidence" value="ECO:0007669"/>
    <property type="project" value="UniProtKB-SubCell"/>
</dbReference>
<dbReference type="Proteomes" id="UP000053411">
    <property type="component" value="Unassembled WGS sequence"/>
</dbReference>
<evidence type="ECO:0000313" key="6">
    <source>
        <dbReference type="EMBL" id="KIY00266.1"/>
    </source>
</evidence>
<dbReference type="GO" id="GO:0008270">
    <property type="term" value="F:zinc ion binding"/>
    <property type="evidence" value="ECO:0007669"/>
    <property type="project" value="InterPro"/>
</dbReference>
<dbReference type="GO" id="GO:0003677">
    <property type="term" value="F:DNA binding"/>
    <property type="evidence" value="ECO:0007669"/>
    <property type="project" value="InterPro"/>
</dbReference>
<dbReference type="SMART" id="SM00906">
    <property type="entry name" value="Fungal_trans"/>
    <property type="match status" value="1"/>
</dbReference>
<dbReference type="InterPro" id="IPR050613">
    <property type="entry name" value="Sec_Metabolite_Reg"/>
</dbReference>
<keyword evidence="3" id="KW-0539">Nucleus</keyword>